<organism evidence="1 2">
    <name type="scientific">Bordetella hinzii OH87 BAL007II</name>
    <dbReference type="NCBI Taxonomy" id="1331262"/>
    <lineage>
        <taxon>Bacteria</taxon>
        <taxon>Pseudomonadati</taxon>
        <taxon>Pseudomonadota</taxon>
        <taxon>Betaproteobacteria</taxon>
        <taxon>Burkholderiales</taxon>
        <taxon>Alcaligenaceae</taxon>
        <taxon>Bordetella</taxon>
    </lineage>
</organism>
<dbReference type="EMBL" id="JHEM01000029">
    <property type="protein sequence ID" value="KCB21824.1"/>
    <property type="molecule type" value="Genomic_DNA"/>
</dbReference>
<evidence type="ECO:0000313" key="2">
    <source>
        <dbReference type="Proteomes" id="UP000025748"/>
    </source>
</evidence>
<keyword evidence="2" id="KW-1185">Reference proteome</keyword>
<accession>A0ABR4QVS5</accession>
<protein>
    <submittedName>
        <fullName evidence="1">Uncharacterized protein</fullName>
    </submittedName>
</protein>
<proteinExistence type="predicted"/>
<gene>
    <name evidence="1" type="ORF">L544_0345</name>
</gene>
<sequence length="79" mass="8595">MVMALHAICSAVTSDRELIDALADTAERVGVPFGSEHFDEAAAMAGIPYSRSLDLYLDRPTQREADGLPFHLAHMALTH</sequence>
<comment type="caution">
    <text evidence="1">The sequence shown here is derived from an EMBL/GenBank/DDBJ whole genome shotgun (WGS) entry which is preliminary data.</text>
</comment>
<evidence type="ECO:0000313" key="1">
    <source>
        <dbReference type="EMBL" id="KCB21824.1"/>
    </source>
</evidence>
<name>A0ABR4QVS5_9BORD</name>
<reference evidence="1 2" key="1">
    <citation type="submission" date="2014-03" db="EMBL/GenBank/DDBJ databases">
        <title>Genome sequence of Bordetella hinzii.</title>
        <authorList>
            <person name="Register K."/>
            <person name="Harvill E."/>
            <person name="Goodfield L.L."/>
            <person name="Ivanov Y.V."/>
            <person name="Meyer J.A."/>
            <person name="Muse S.J."/>
            <person name="Jacobs N."/>
            <person name="Bendor L."/>
            <person name="Smallridge W.E."/>
            <person name="Brinkac L.M."/>
            <person name="Sanka R."/>
            <person name="Kim M."/>
            <person name="Losada L."/>
        </authorList>
    </citation>
    <scope>NUCLEOTIDE SEQUENCE [LARGE SCALE GENOMIC DNA]</scope>
    <source>
        <strain evidence="1 2">OH87 BAL007II</strain>
    </source>
</reference>
<dbReference type="Proteomes" id="UP000025748">
    <property type="component" value="Unassembled WGS sequence"/>
</dbReference>